<accession>A0A0A1YGM0</accession>
<organism evidence="2 3">
    <name type="scientific">Pseudomonas taeanensis MS-3</name>
    <dbReference type="NCBI Taxonomy" id="1395571"/>
    <lineage>
        <taxon>Bacteria</taxon>
        <taxon>Pseudomonadati</taxon>
        <taxon>Pseudomonadota</taxon>
        <taxon>Gammaproteobacteria</taxon>
        <taxon>Pseudomonadales</taxon>
        <taxon>Pseudomonadaceae</taxon>
        <taxon>Pseudomonas</taxon>
    </lineage>
</organism>
<feature type="region of interest" description="Disordered" evidence="1">
    <location>
        <begin position="70"/>
        <end position="89"/>
    </location>
</feature>
<dbReference type="EMBL" id="AWSQ01000008">
    <property type="protein sequence ID" value="KFX68143.1"/>
    <property type="molecule type" value="Genomic_DNA"/>
</dbReference>
<comment type="caution">
    <text evidence="2">The sequence shown here is derived from an EMBL/GenBank/DDBJ whole genome shotgun (WGS) entry which is preliminary data.</text>
</comment>
<proteinExistence type="predicted"/>
<keyword evidence="3" id="KW-1185">Reference proteome</keyword>
<dbReference type="STRING" id="1395571.TMS3_0120590"/>
<evidence type="ECO:0000313" key="2">
    <source>
        <dbReference type="EMBL" id="KFX68143.1"/>
    </source>
</evidence>
<name>A0A0A1YGM0_9PSED</name>
<dbReference type="OrthoDB" id="6936473at2"/>
<protein>
    <submittedName>
        <fullName evidence="2">dTDP-glucose 4,6-dehydratase</fullName>
    </submittedName>
</protein>
<dbReference type="Proteomes" id="UP000030063">
    <property type="component" value="Unassembled WGS sequence"/>
</dbReference>
<gene>
    <name evidence="2" type="ORF">TMS3_0120590</name>
</gene>
<dbReference type="AlphaFoldDB" id="A0A0A1YGM0"/>
<evidence type="ECO:0000256" key="1">
    <source>
        <dbReference type="SAM" id="MobiDB-lite"/>
    </source>
</evidence>
<reference evidence="2 3" key="1">
    <citation type="journal article" date="2014" name="Genome Announc.">
        <title>Draft Genome Sequence of Petroleum Oil-Degrading Marine Bacterium Pseudomonas taeanensis Strain MS-3, Isolated from a Crude Oil-Contaminated Seashore.</title>
        <authorList>
            <person name="Lee S.Y."/>
            <person name="Kim S.H."/>
            <person name="Lee D.G."/>
            <person name="Shin S."/>
            <person name="Yun S.H."/>
            <person name="Choi C.W."/>
            <person name="Chung Y.H."/>
            <person name="Choi J.S."/>
            <person name="Kahng H.Y."/>
            <person name="Kim S.I."/>
        </authorList>
    </citation>
    <scope>NUCLEOTIDE SEQUENCE [LARGE SCALE GENOMIC DNA]</scope>
    <source>
        <strain evidence="2 3">MS-3</strain>
    </source>
</reference>
<dbReference type="RefSeq" id="WP_025167082.1">
    <property type="nucleotide sequence ID" value="NZ_AWSQ01000008.1"/>
</dbReference>
<evidence type="ECO:0000313" key="3">
    <source>
        <dbReference type="Proteomes" id="UP000030063"/>
    </source>
</evidence>
<sequence>MTAPFITMVIKQPSDPRARQLMHDQLTHVISLYGGSITGLSLEDEMTLCERLQERLPDYEVEQAREEVAALHAEQPRSSRKRVQGTLKA</sequence>